<feature type="compositionally biased region" description="Polar residues" evidence="1">
    <location>
        <begin position="189"/>
        <end position="214"/>
    </location>
</feature>
<name>A0A1D2N250_ORCCI</name>
<protein>
    <recommendedName>
        <fullName evidence="3">Kazal-like domain-containing protein</fullName>
    </recommendedName>
</protein>
<feature type="chain" id="PRO_5008904908" description="Kazal-like domain-containing protein" evidence="2">
    <location>
        <begin position="23"/>
        <end position="229"/>
    </location>
</feature>
<evidence type="ECO:0000256" key="1">
    <source>
        <dbReference type="SAM" id="MobiDB-lite"/>
    </source>
</evidence>
<reference evidence="4 5" key="1">
    <citation type="journal article" date="2016" name="Genome Biol. Evol.">
        <title>Gene Family Evolution Reflects Adaptation to Soil Environmental Stressors in the Genome of the Collembolan Orchesella cincta.</title>
        <authorList>
            <person name="Faddeeva-Vakhrusheva A."/>
            <person name="Derks M.F."/>
            <person name="Anvar S.Y."/>
            <person name="Agamennone V."/>
            <person name="Suring W."/>
            <person name="Smit S."/>
            <person name="van Straalen N.M."/>
            <person name="Roelofs D."/>
        </authorList>
    </citation>
    <scope>NUCLEOTIDE SEQUENCE [LARGE SCALE GENOMIC DNA]</scope>
    <source>
        <tissue evidence="4">Mixed pool</tissue>
    </source>
</reference>
<feature type="non-terminal residue" evidence="4">
    <location>
        <position position="229"/>
    </location>
</feature>
<feature type="compositionally biased region" description="Polar residues" evidence="1">
    <location>
        <begin position="94"/>
        <end position="103"/>
    </location>
</feature>
<feature type="compositionally biased region" description="Polar residues" evidence="1">
    <location>
        <begin position="142"/>
        <end position="170"/>
    </location>
</feature>
<dbReference type="InterPro" id="IPR036058">
    <property type="entry name" value="Kazal_dom_sf"/>
</dbReference>
<keyword evidence="2" id="KW-0732">Signal</keyword>
<keyword evidence="5" id="KW-1185">Reference proteome</keyword>
<feature type="region of interest" description="Disordered" evidence="1">
    <location>
        <begin position="90"/>
        <end position="229"/>
    </location>
</feature>
<dbReference type="SUPFAM" id="SSF100895">
    <property type="entry name" value="Kazal-type serine protease inhibitors"/>
    <property type="match status" value="1"/>
</dbReference>
<accession>A0A1D2N250</accession>
<gene>
    <name evidence="4" type="ORF">Ocin01_07706</name>
</gene>
<dbReference type="InterPro" id="IPR002350">
    <property type="entry name" value="Kazal_dom"/>
</dbReference>
<dbReference type="Proteomes" id="UP000094527">
    <property type="component" value="Unassembled WGS sequence"/>
</dbReference>
<organism evidence="4 5">
    <name type="scientific">Orchesella cincta</name>
    <name type="common">Springtail</name>
    <name type="synonym">Podura cincta</name>
    <dbReference type="NCBI Taxonomy" id="48709"/>
    <lineage>
        <taxon>Eukaryota</taxon>
        <taxon>Metazoa</taxon>
        <taxon>Ecdysozoa</taxon>
        <taxon>Arthropoda</taxon>
        <taxon>Hexapoda</taxon>
        <taxon>Collembola</taxon>
        <taxon>Entomobryomorpha</taxon>
        <taxon>Entomobryoidea</taxon>
        <taxon>Orchesellidae</taxon>
        <taxon>Orchesellinae</taxon>
        <taxon>Orchesella</taxon>
    </lineage>
</organism>
<evidence type="ECO:0000313" key="4">
    <source>
        <dbReference type="EMBL" id="ODM98975.1"/>
    </source>
</evidence>
<comment type="caution">
    <text evidence="4">The sequence shown here is derived from an EMBL/GenBank/DDBJ whole genome shotgun (WGS) entry which is preliminary data.</text>
</comment>
<dbReference type="PROSITE" id="PS51465">
    <property type="entry name" value="KAZAL_2"/>
    <property type="match status" value="1"/>
</dbReference>
<dbReference type="Gene3D" id="3.30.60.30">
    <property type="match status" value="1"/>
</dbReference>
<evidence type="ECO:0000256" key="2">
    <source>
        <dbReference type="SAM" id="SignalP"/>
    </source>
</evidence>
<feature type="domain" description="Kazal-like" evidence="3">
    <location>
        <begin position="31"/>
        <end position="85"/>
    </location>
</feature>
<dbReference type="CDD" id="cd00104">
    <property type="entry name" value="KAZAL_FS"/>
    <property type="match status" value="1"/>
</dbReference>
<sequence length="229" mass="25377">MMTRYALFAIPLFMTIFGPFPAVETAGERLGRQAASCGCQCVQQYIPVCGIDGREETTFSNRCELQCCQKNRPNLREKFEGVCAEKYVPGQGSGKSSGSTWGQPSRPAVQPPRGSGWGQTDRPAIQPPRGSSYPFRPVTQPPRWSQTTQRQSSNWIQTTPRGSSWSQTASGGSGWVQPSPPATQPPRGQWSQGSTTERPWWQSTGQTSGNTWRQSRGLDFDAENSYDYR</sequence>
<dbReference type="AlphaFoldDB" id="A0A1D2N250"/>
<evidence type="ECO:0000259" key="3">
    <source>
        <dbReference type="PROSITE" id="PS51465"/>
    </source>
</evidence>
<evidence type="ECO:0000313" key="5">
    <source>
        <dbReference type="Proteomes" id="UP000094527"/>
    </source>
</evidence>
<proteinExistence type="predicted"/>
<feature type="signal peptide" evidence="2">
    <location>
        <begin position="1"/>
        <end position="22"/>
    </location>
</feature>
<feature type="compositionally biased region" description="Acidic residues" evidence="1">
    <location>
        <begin position="220"/>
        <end position="229"/>
    </location>
</feature>
<dbReference type="EMBL" id="LJIJ01000306">
    <property type="protein sequence ID" value="ODM98975.1"/>
    <property type="molecule type" value="Genomic_DNA"/>
</dbReference>